<keyword evidence="1" id="KW-0812">Transmembrane</keyword>
<reference evidence="3" key="1">
    <citation type="journal article" date="2018" name="Nat. Microbiol.">
        <title>Leveraging single-cell genomics to expand the fungal tree of life.</title>
        <authorList>
            <person name="Ahrendt S.R."/>
            <person name="Quandt C.A."/>
            <person name="Ciobanu D."/>
            <person name="Clum A."/>
            <person name="Salamov A."/>
            <person name="Andreopoulos B."/>
            <person name="Cheng J.F."/>
            <person name="Woyke T."/>
            <person name="Pelin A."/>
            <person name="Henrissat B."/>
            <person name="Reynolds N.K."/>
            <person name="Benny G.L."/>
            <person name="Smith M.E."/>
            <person name="James T.Y."/>
            <person name="Grigoriev I.V."/>
        </authorList>
    </citation>
    <scope>NUCLEOTIDE SEQUENCE [LARGE SCALE GENOMIC DNA]</scope>
    <source>
        <strain evidence="3">Benny S71-1</strain>
    </source>
</reference>
<accession>A0A4P9Z1L5</accession>
<feature type="transmembrane region" description="Helical" evidence="1">
    <location>
        <begin position="233"/>
        <end position="256"/>
    </location>
</feature>
<proteinExistence type="predicted"/>
<dbReference type="EMBL" id="KZ989597">
    <property type="protein sequence ID" value="RKP25842.1"/>
    <property type="molecule type" value="Genomic_DNA"/>
</dbReference>
<gene>
    <name evidence="2" type="ORF">SYNPS1DRAFT_28434</name>
</gene>
<evidence type="ECO:0000313" key="2">
    <source>
        <dbReference type="EMBL" id="RKP25842.1"/>
    </source>
</evidence>
<keyword evidence="1" id="KW-0472">Membrane</keyword>
<evidence type="ECO:0000256" key="1">
    <source>
        <dbReference type="SAM" id="Phobius"/>
    </source>
</evidence>
<dbReference type="AlphaFoldDB" id="A0A4P9Z1L5"/>
<feature type="transmembrane region" description="Helical" evidence="1">
    <location>
        <begin position="295"/>
        <end position="317"/>
    </location>
</feature>
<sequence>MTMPKDTATTAVEANDHSHSIKPNVITEDALTPSHGISIYRDPVLITHHFALYLLEEASHAVRVALSYTRTVAFMAAVVLLYAAAYLVPGPVQPLAMHIQSEITWAGYWILLGIASSVGLGTGLHTFVLFLGPHIAEVTLAAFECGHVDFAVRGPDSFVCGKVIPAATLSLWSIIRKIYWQSFCWGAGTAIGELPPYFVARAAALAGQTNEEMDEISELLEKPAAERTLKDKVYLFVYSMMQRLGFLGIFLCASIPNPLFDLAGISCGHFLIPFSTFFGATFLGKAVVKAAIQSVFVVVMFSKDSLAAVLDVLARIAPPVHDIVAKAVAAQTRKLQAGGDAATDGAASQNGGLIPFLWNGFITVMLLYFLLSIVDSLGSARYEKLRRRDQAKAKKET</sequence>
<keyword evidence="3" id="KW-1185">Reference proteome</keyword>
<keyword evidence="1" id="KW-1133">Transmembrane helix</keyword>
<feature type="transmembrane region" description="Helical" evidence="1">
    <location>
        <begin position="108"/>
        <end position="131"/>
    </location>
</feature>
<feature type="transmembrane region" description="Helical" evidence="1">
    <location>
        <begin position="262"/>
        <end position="283"/>
    </location>
</feature>
<organism evidence="2 3">
    <name type="scientific">Syncephalis pseudoplumigaleata</name>
    <dbReference type="NCBI Taxonomy" id="1712513"/>
    <lineage>
        <taxon>Eukaryota</taxon>
        <taxon>Fungi</taxon>
        <taxon>Fungi incertae sedis</taxon>
        <taxon>Zoopagomycota</taxon>
        <taxon>Zoopagomycotina</taxon>
        <taxon>Zoopagomycetes</taxon>
        <taxon>Zoopagales</taxon>
        <taxon>Piptocephalidaceae</taxon>
        <taxon>Syncephalis</taxon>
    </lineage>
</organism>
<protein>
    <submittedName>
        <fullName evidence="2">Vacuole membrane protein 1</fullName>
    </submittedName>
</protein>
<dbReference type="Proteomes" id="UP000278143">
    <property type="component" value="Unassembled WGS sequence"/>
</dbReference>
<feature type="transmembrane region" description="Helical" evidence="1">
    <location>
        <begin position="356"/>
        <end position="378"/>
    </location>
</feature>
<dbReference type="OrthoDB" id="2016540at2759"/>
<name>A0A4P9Z1L5_9FUNG</name>
<feature type="transmembrane region" description="Helical" evidence="1">
    <location>
        <begin position="71"/>
        <end position="88"/>
    </location>
</feature>
<evidence type="ECO:0000313" key="3">
    <source>
        <dbReference type="Proteomes" id="UP000278143"/>
    </source>
</evidence>